<proteinExistence type="predicted"/>
<evidence type="ECO:0000256" key="3">
    <source>
        <dbReference type="ARBA" id="ARBA00022519"/>
    </source>
</evidence>
<dbReference type="InterPro" id="IPR000917">
    <property type="entry name" value="Sulfatase_N"/>
</dbReference>
<comment type="subcellular location">
    <subcellularLocation>
        <location evidence="1">Cell inner membrane</location>
        <topology evidence="1">Multi-pass membrane protein</topology>
    </subcellularLocation>
</comment>
<keyword evidence="5 9" id="KW-0812">Transmembrane</keyword>
<evidence type="ECO:0000256" key="7">
    <source>
        <dbReference type="ARBA" id="ARBA00023136"/>
    </source>
</evidence>
<keyword evidence="3" id="KW-0997">Cell inner membrane</keyword>
<dbReference type="InterPro" id="IPR012549">
    <property type="entry name" value="EptA-like_N"/>
</dbReference>
<dbReference type="PANTHER" id="PTHR30443:SF0">
    <property type="entry name" value="PHOSPHOETHANOLAMINE TRANSFERASE EPTA"/>
    <property type="match status" value="1"/>
</dbReference>
<evidence type="ECO:0000313" key="13">
    <source>
        <dbReference type="Proteomes" id="UP001499959"/>
    </source>
</evidence>
<dbReference type="EMBL" id="BAABJE010000010">
    <property type="protein sequence ID" value="GAA4795732.1"/>
    <property type="molecule type" value="Genomic_DNA"/>
</dbReference>
<protein>
    <submittedName>
        <fullName evidence="12">Phosphoethanolamine--lipid A transferase</fullName>
    </submittedName>
</protein>
<dbReference type="PANTHER" id="PTHR30443">
    <property type="entry name" value="INNER MEMBRANE PROTEIN"/>
    <property type="match status" value="1"/>
</dbReference>
<dbReference type="NCBIfam" id="NF028537">
    <property type="entry name" value="P_eth_NH2_trans"/>
    <property type="match status" value="1"/>
</dbReference>
<evidence type="ECO:0000256" key="2">
    <source>
        <dbReference type="ARBA" id="ARBA00022475"/>
    </source>
</evidence>
<accession>A0ABP9BKU6</accession>
<dbReference type="Gene3D" id="3.40.720.10">
    <property type="entry name" value="Alkaline Phosphatase, subunit A"/>
    <property type="match status" value="1"/>
</dbReference>
<feature type="transmembrane region" description="Helical" evidence="9">
    <location>
        <begin position="62"/>
        <end position="78"/>
    </location>
</feature>
<keyword evidence="6 9" id="KW-1133">Transmembrane helix</keyword>
<keyword evidence="4 12" id="KW-0808">Transferase</keyword>
<evidence type="ECO:0000256" key="6">
    <source>
        <dbReference type="ARBA" id="ARBA00022989"/>
    </source>
</evidence>
<feature type="transmembrane region" description="Helical" evidence="9">
    <location>
        <begin position="109"/>
        <end position="130"/>
    </location>
</feature>
<evidence type="ECO:0000256" key="5">
    <source>
        <dbReference type="ARBA" id="ARBA00022692"/>
    </source>
</evidence>
<comment type="caution">
    <text evidence="12">The sequence shown here is derived from an EMBL/GenBank/DDBJ whole genome shotgun (WGS) entry which is preliminary data.</text>
</comment>
<organism evidence="12 13">
    <name type="scientific">Lysobacter hankyongensis</name>
    <dbReference type="NCBI Taxonomy" id="1176535"/>
    <lineage>
        <taxon>Bacteria</taxon>
        <taxon>Pseudomonadati</taxon>
        <taxon>Pseudomonadota</taxon>
        <taxon>Gammaproteobacteria</taxon>
        <taxon>Lysobacterales</taxon>
        <taxon>Lysobacteraceae</taxon>
        <taxon>Lysobacter</taxon>
    </lineage>
</organism>
<gene>
    <name evidence="12" type="ORF">GCM10023307_21970</name>
</gene>
<evidence type="ECO:0000256" key="4">
    <source>
        <dbReference type="ARBA" id="ARBA00022679"/>
    </source>
</evidence>
<feature type="region of interest" description="Disordered" evidence="8">
    <location>
        <begin position="532"/>
        <end position="553"/>
    </location>
</feature>
<evidence type="ECO:0000259" key="10">
    <source>
        <dbReference type="Pfam" id="PF00884"/>
    </source>
</evidence>
<dbReference type="Pfam" id="PF00884">
    <property type="entry name" value="Sulfatase"/>
    <property type="match status" value="1"/>
</dbReference>
<evidence type="ECO:0000259" key="11">
    <source>
        <dbReference type="Pfam" id="PF08019"/>
    </source>
</evidence>
<dbReference type="InterPro" id="IPR040423">
    <property type="entry name" value="PEA_transferase"/>
</dbReference>
<dbReference type="InterPro" id="IPR017850">
    <property type="entry name" value="Alkaline_phosphatase_core_sf"/>
</dbReference>
<evidence type="ECO:0000256" key="1">
    <source>
        <dbReference type="ARBA" id="ARBA00004429"/>
    </source>
</evidence>
<sequence length="553" mass="60384">MIVVVAAYFVLATNSAFWSGMRAAGTLSESDAWVVVLCAALAIFALHALLLVVLIPRAVAKPALTLLLLAAAGVSYFSKKYSVYIDPSMIRNVLRTDTTEAGELLTLDLGVSLLLFGALPSLLVWLVRIHVRPLRMALMRRLLFAFSMIVLTAASLFVAFDDLSPLMRNHPSLRYMIAPGNVLVATTKVLAERARAPEGPRQVVGADARLQGHTASTKPHFLVIVVGETARAQNWGLNGYGRQTTPQLARLDVVNYKDVSACGSNTEVSVPCMFSSTGRRRYDQQLISNSDSLLHVLERAAVRTLWRDNQTGCKGVCDGLPFQSYRKPPKNPMCNDEACRDAVMLQGLHDAIDDNPGDVVVVLHQIGNHGPSYYKRYGDEFRRFLPDCREADLKRCSREQIVNAYDNAILATDDFLAKAIRMLAQDASHDTALIYLSDHGESLGENNIYLHGFPYAIAPDTQIKVPMVAWLSPGMIASTGIDMRCVRARADQPASHDNLFHSVLGLMQVTTAVYEPALDLFGSCATPRPQVSVGLPAGQGNDLNAPEPDGEPL</sequence>
<dbReference type="GO" id="GO:0016740">
    <property type="term" value="F:transferase activity"/>
    <property type="evidence" value="ECO:0007669"/>
    <property type="project" value="UniProtKB-KW"/>
</dbReference>
<feature type="transmembrane region" description="Helical" evidence="9">
    <location>
        <begin position="142"/>
        <end position="160"/>
    </location>
</feature>
<feature type="transmembrane region" description="Helical" evidence="9">
    <location>
        <begin position="33"/>
        <end position="55"/>
    </location>
</feature>
<dbReference type="Proteomes" id="UP001499959">
    <property type="component" value="Unassembled WGS sequence"/>
</dbReference>
<evidence type="ECO:0000313" key="12">
    <source>
        <dbReference type="EMBL" id="GAA4795732.1"/>
    </source>
</evidence>
<keyword evidence="13" id="KW-1185">Reference proteome</keyword>
<evidence type="ECO:0000256" key="9">
    <source>
        <dbReference type="SAM" id="Phobius"/>
    </source>
</evidence>
<keyword evidence="7 9" id="KW-0472">Membrane</keyword>
<dbReference type="SUPFAM" id="SSF53649">
    <property type="entry name" value="Alkaline phosphatase-like"/>
    <property type="match status" value="1"/>
</dbReference>
<keyword evidence="2" id="KW-1003">Cell membrane</keyword>
<feature type="domain" description="Sulfatase N-terminal" evidence="10">
    <location>
        <begin position="222"/>
        <end position="509"/>
    </location>
</feature>
<evidence type="ECO:0000256" key="8">
    <source>
        <dbReference type="SAM" id="MobiDB-lite"/>
    </source>
</evidence>
<dbReference type="InterPro" id="IPR058130">
    <property type="entry name" value="PEA_transf_C"/>
</dbReference>
<dbReference type="CDD" id="cd16017">
    <property type="entry name" value="LptA"/>
    <property type="match status" value="1"/>
</dbReference>
<name>A0ABP9BKU6_9GAMM</name>
<reference evidence="13" key="1">
    <citation type="journal article" date="2019" name="Int. J. Syst. Evol. Microbiol.">
        <title>The Global Catalogue of Microorganisms (GCM) 10K type strain sequencing project: providing services to taxonomists for standard genome sequencing and annotation.</title>
        <authorList>
            <consortium name="The Broad Institute Genomics Platform"/>
            <consortium name="The Broad Institute Genome Sequencing Center for Infectious Disease"/>
            <person name="Wu L."/>
            <person name="Ma J."/>
        </authorList>
    </citation>
    <scope>NUCLEOTIDE SEQUENCE [LARGE SCALE GENOMIC DNA]</scope>
    <source>
        <strain evidence="13">JCM 18204</strain>
    </source>
</reference>
<feature type="domain" description="Phosphoethanolamine transferase N-terminal" evidence="11">
    <location>
        <begin position="43"/>
        <end position="193"/>
    </location>
</feature>
<dbReference type="Pfam" id="PF08019">
    <property type="entry name" value="EptA_B_N"/>
    <property type="match status" value="1"/>
</dbReference>